<proteinExistence type="predicted"/>
<dbReference type="InterPro" id="IPR001303">
    <property type="entry name" value="Aldolase_II/adducin_N"/>
</dbReference>
<evidence type="ECO:0000259" key="3">
    <source>
        <dbReference type="SMART" id="SM01007"/>
    </source>
</evidence>
<dbReference type="Gene3D" id="3.40.225.10">
    <property type="entry name" value="Class II aldolase/adducin N-terminal domain"/>
    <property type="match status" value="1"/>
</dbReference>
<evidence type="ECO:0000256" key="1">
    <source>
        <dbReference type="ARBA" id="ARBA00022723"/>
    </source>
</evidence>
<dbReference type="SMART" id="SM01007">
    <property type="entry name" value="Aldolase_II"/>
    <property type="match status" value="1"/>
</dbReference>
<dbReference type="InterPro" id="IPR050197">
    <property type="entry name" value="Aldolase_class_II_sugar_metab"/>
</dbReference>
<keyword evidence="5" id="KW-1185">Reference proteome</keyword>
<accession>A0A8J8B4K3</accession>
<dbReference type="NCBIfam" id="NF006413">
    <property type="entry name" value="PRK08660.1"/>
    <property type="match status" value="1"/>
</dbReference>
<dbReference type="GO" id="GO:0005829">
    <property type="term" value="C:cytosol"/>
    <property type="evidence" value="ECO:0007669"/>
    <property type="project" value="TreeGrafter"/>
</dbReference>
<feature type="domain" description="Class II aldolase/adducin N-terminal" evidence="3">
    <location>
        <begin position="4"/>
        <end position="171"/>
    </location>
</feature>
<dbReference type="Pfam" id="PF00596">
    <property type="entry name" value="Aldolase_II"/>
    <property type="match status" value="1"/>
</dbReference>
<dbReference type="GO" id="GO:0019323">
    <property type="term" value="P:pentose catabolic process"/>
    <property type="evidence" value="ECO:0007669"/>
    <property type="project" value="TreeGrafter"/>
</dbReference>
<protein>
    <submittedName>
        <fullName evidence="4">Fuculose phosphate aldolase</fullName>
    </submittedName>
</protein>
<dbReference type="GO" id="GO:0046872">
    <property type="term" value="F:metal ion binding"/>
    <property type="evidence" value="ECO:0007669"/>
    <property type="project" value="UniProtKB-KW"/>
</dbReference>
<dbReference type="InterPro" id="IPR036409">
    <property type="entry name" value="Aldolase_II/adducin_N_sf"/>
</dbReference>
<dbReference type="SUPFAM" id="SSF53639">
    <property type="entry name" value="AraD/HMP-PK domain-like"/>
    <property type="match status" value="1"/>
</dbReference>
<comment type="caution">
    <text evidence="4">The sequence shown here is derived from an EMBL/GenBank/DDBJ whole genome shotgun (WGS) entry which is preliminary data.</text>
</comment>
<evidence type="ECO:0000256" key="2">
    <source>
        <dbReference type="ARBA" id="ARBA00023239"/>
    </source>
</evidence>
<dbReference type="PANTHER" id="PTHR22789:SF0">
    <property type="entry name" value="3-OXO-TETRONATE 4-PHOSPHATE DECARBOXYLASE-RELATED"/>
    <property type="match status" value="1"/>
</dbReference>
<evidence type="ECO:0000313" key="5">
    <source>
        <dbReference type="Proteomes" id="UP000730161"/>
    </source>
</evidence>
<dbReference type="Proteomes" id="UP000730161">
    <property type="component" value="Unassembled WGS sequence"/>
</dbReference>
<dbReference type="OrthoDB" id="18709at2157"/>
<reference evidence="4" key="1">
    <citation type="submission" date="2014-12" db="EMBL/GenBank/DDBJ databases">
        <authorList>
            <person name="Huang H.-H."/>
            <person name="Chen S.-C."/>
            <person name="Lai M.-C."/>
        </authorList>
    </citation>
    <scope>NUCLEOTIDE SEQUENCE</scope>
    <source>
        <strain evidence="4">K1F9705b</strain>
    </source>
</reference>
<evidence type="ECO:0000313" key="4">
    <source>
        <dbReference type="EMBL" id="MBR1368124.1"/>
    </source>
</evidence>
<dbReference type="AlphaFoldDB" id="A0A8J8B4K3"/>
<organism evidence="4 5">
    <name type="scientific">Methanocalculus chunghsingensis</name>
    <dbReference type="NCBI Taxonomy" id="156457"/>
    <lineage>
        <taxon>Archaea</taxon>
        <taxon>Methanobacteriati</taxon>
        <taxon>Methanobacteriota</taxon>
        <taxon>Stenosarchaea group</taxon>
        <taxon>Methanomicrobia</taxon>
        <taxon>Methanomicrobiales</taxon>
        <taxon>Methanocalculaceae</taxon>
        <taxon>Methanocalculus</taxon>
    </lineage>
</organism>
<keyword evidence="2" id="KW-0456">Lyase</keyword>
<dbReference type="EMBL" id="JWHL01000001">
    <property type="protein sequence ID" value="MBR1368124.1"/>
    <property type="molecule type" value="Genomic_DNA"/>
</dbReference>
<gene>
    <name evidence="4" type="ORF">RJ53_00895</name>
</gene>
<keyword evidence="1" id="KW-0479">Metal-binding</keyword>
<sequence>MQHTSFERIGRRLFVEGLVGGNFGNMSVRTEKGYLITRSGSYLDEPGDLIFVQDGEEVPKDASSEYRVHQAIYRDTPHRAIVHAHPSCAVAASLLLDWIIPQDSEGMMLAPEIPVIAGKPGTEELAENVASALKKTNIVLAKGHGTFAAGKTLDEAYLYTSLTEHATRVLFYAGRLTPSFS</sequence>
<dbReference type="GO" id="GO:0016832">
    <property type="term" value="F:aldehyde-lyase activity"/>
    <property type="evidence" value="ECO:0007669"/>
    <property type="project" value="TreeGrafter"/>
</dbReference>
<dbReference type="PANTHER" id="PTHR22789">
    <property type="entry name" value="FUCULOSE PHOSPHATE ALDOLASE"/>
    <property type="match status" value="1"/>
</dbReference>
<dbReference type="UniPathway" id="UPA00071"/>
<dbReference type="RefSeq" id="WP_211529721.1">
    <property type="nucleotide sequence ID" value="NZ_JWHL01000001.1"/>
</dbReference>
<name>A0A8J8B4K3_9EURY</name>